<dbReference type="PANTHER" id="PTHR37888:SF8">
    <property type="entry name" value="HISTONE-LYSINE N-METHYLTRANSFERASE, H3 LYSINE-79 SPECIFIC-LIKE"/>
    <property type="match status" value="1"/>
</dbReference>
<feature type="compositionally biased region" description="Low complexity" evidence="1">
    <location>
        <begin position="209"/>
        <end position="229"/>
    </location>
</feature>
<feature type="compositionally biased region" description="Basic and acidic residues" evidence="1">
    <location>
        <begin position="138"/>
        <end position="153"/>
    </location>
</feature>
<dbReference type="Proteomes" id="UP001187192">
    <property type="component" value="Unassembled WGS sequence"/>
</dbReference>
<feature type="compositionally biased region" description="Basic and acidic residues" evidence="1">
    <location>
        <begin position="182"/>
        <end position="203"/>
    </location>
</feature>
<evidence type="ECO:0000256" key="1">
    <source>
        <dbReference type="SAM" id="MobiDB-lite"/>
    </source>
</evidence>
<accession>A0AA87ZFM6</accession>
<evidence type="ECO:0000313" key="3">
    <source>
        <dbReference type="Proteomes" id="UP001187192"/>
    </source>
</evidence>
<evidence type="ECO:0000313" key="2">
    <source>
        <dbReference type="EMBL" id="GMN26611.1"/>
    </source>
</evidence>
<gene>
    <name evidence="2" type="ORF">TIFTF001_001357</name>
</gene>
<feature type="region of interest" description="Disordered" evidence="1">
    <location>
        <begin position="80"/>
        <end position="269"/>
    </location>
</feature>
<feature type="compositionally biased region" description="Gly residues" evidence="1">
    <location>
        <begin position="113"/>
        <end position="122"/>
    </location>
</feature>
<protein>
    <submittedName>
        <fullName evidence="2">Uncharacterized protein</fullName>
    </submittedName>
</protein>
<feature type="compositionally biased region" description="Basic and acidic residues" evidence="1">
    <location>
        <begin position="80"/>
        <end position="92"/>
    </location>
</feature>
<dbReference type="EMBL" id="BTGU01000001">
    <property type="protein sequence ID" value="GMN26611.1"/>
    <property type="molecule type" value="Genomic_DNA"/>
</dbReference>
<comment type="caution">
    <text evidence="2">The sequence shown here is derived from an EMBL/GenBank/DDBJ whole genome shotgun (WGS) entry which is preliminary data.</text>
</comment>
<proteinExistence type="predicted"/>
<dbReference type="PANTHER" id="PTHR37888">
    <property type="entry name" value="DNA-BINDING BROMODOMAIN-CONTAINING PROTEIN"/>
    <property type="match status" value="1"/>
</dbReference>
<feature type="compositionally biased region" description="Acidic residues" evidence="1">
    <location>
        <begin position="249"/>
        <end position="262"/>
    </location>
</feature>
<sequence length="350" mass="38878">MEVQNRTSSAFLLTPENCKHKFDDLKRRFMMSEKEGDTADDEESSSAMVDHLKRIRVDELRREVRRRDVSIVSLELKVKRLEEERERSLKEKEEDDLERLDSQNNKKKNNLGGDDGVTGAGDGETSSENRGVGGGRSKSGDDGSESCDRENRSFNESNSTSQKRSDLQRNGVVSGKSEPGPEPERSKSDRAESERKAKEREEGGGGGNDVARGENSAKQSSEAQSSMSLSRRKRRRVGGGGGRGSSSGEEPEEEVEEAEGDEVSPATKRLSAIKSEPFVKLLGIIRSHRLGSVFQRRLRSQVHSPYANQTDFSLSCFVQMLGRLFRPITVGSLGLPLLRRNLIGFDSHVF</sequence>
<name>A0AA87ZFM6_FICCA</name>
<keyword evidence="3" id="KW-1185">Reference proteome</keyword>
<dbReference type="AlphaFoldDB" id="A0AA87ZFM6"/>
<reference evidence="2" key="1">
    <citation type="submission" date="2023-07" db="EMBL/GenBank/DDBJ databases">
        <title>draft genome sequence of fig (Ficus carica).</title>
        <authorList>
            <person name="Takahashi T."/>
            <person name="Nishimura K."/>
        </authorList>
    </citation>
    <scope>NUCLEOTIDE SEQUENCE</scope>
</reference>
<organism evidence="2 3">
    <name type="scientific">Ficus carica</name>
    <name type="common">Common fig</name>
    <dbReference type="NCBI Taxonomy" id="3494"/>
    <lineage>
        <taxon>Eukaryota</taxon>
        <taxon>Viridiplantae</taxon>
        <taxon>Streptophyta</taxon>
        <taxon>Embryophyta</taxon>
        <taxon>Tracheophyta</taxon>
        <taxon>Spermatophyta</taxon>
        <taxon>Magnoliopsida</taxon>
        <taxon>eudicotyledons</taxon>
        <taxon>Gunneridae</taxon>
        <taxon>Pentapetalae</taxon>
        <taxon>rosids</taxon>
        <taxon>fabids</taxon>
        <taxon>Rosales</taxon>
        <taxon>Moraceae</taxon>
        <taxon>Ficeae</taxon>
        <taxon>Ficus</taxon>
    </lineage>
</organism>